<evidence type="ECO:0000256" key="2">
    <source>
        <dbReference type="SAM" id="MobiDB-lite"/>
    </source>
</evidence>
<accession>A0A6G1G7C1</accession>
<feature type="coiled-coil region" evidence="1">
    <location>
        <begin position="765"/>
        <end position="880"/>
    </location>
</feature>
<feature type="region of interest" description="Disordered" evidence="2">
    <location>
        <begin position="208"/>
        <end position="235"/>
    </location>
</feature>
<dbReference type="GeneID" id="54418616"/>
<feature type="region of interest" description="Disordered" evidence="2">
    <location>
        <begin position="947"/>
        <end position="984"/>
    </location>
</feature>
<sequence length="984" mass="109851">MPHTRSSTRVDLKRLRESKDFEGEISIAPTHQQSTRKRRKKVSAKVQLSDNSDNEYPVERILAESDRCYLVQWEPTWEPKRNVNDKLRELWEAENSKEKGIHSLESAQVNPSHSQTSQFIRSLATQLVNSSNGIGKSSQLSADSYIPLTQGSKELSQPSQYSSRLVAEEDEAIYLGSGENSEVRTPRSVSPIQFPDPGYLTHDFAFTQPSARKNPSRDCISESSQESYHSQSTIDSISIQDSREWQALNHLVPSLNDQSSSQLERTSDLLPTEVATDTERGHFIANETRWSSGKEHQADDSTMSSGSLRPPPTDTPGRSPSAIPPTDEHQVDTSGKQLQDQRVADTPTPEQSVDHGLAIEQESSEPTLRRVNDLHKYVLLQIGGAPKDTYRKYFRDRINDIESNLYADPKAPEQRQKLENFFGRIVEDCKKIAFHDDLFENTHAQRNLTDGTTNSVALASFYRATSTKIGFLALFLAEVASREISMHFGIVASPDHPLAMVRLLLDAAPEMLGNQSVAFCIAGEPRPPNFDAAPIRITIFDARKYIAHISGSLRFVLCLGYELEAEYKAITQILNLSKQIGSQLFAVSLLISQSVDHLEHCLPDGYGKLDSLKSLVRAAIHYSYAVGELPRGWGGDDVVIERLLDFIETSDQASTEVSGVEDAEWPFPENDAVKILKSTQEVQDDVEMANAVVPTEPQEKTAEHNDTRISNSVVEPSSLATPLPTKPTILESEPLGADQLAKRYQELEYAFEVSQGQVEELRTLYGISKKENAQLAQENERLQKRIANLEARNARDQEQNQELRQAAQQASNTVLSSINTDAVDRETLRIAAQEAKEQRDSAVSRFQSQEVTFNFLRDQYNNASSQASLLKDENDVLTAENVILKKRADENSVRIHAINKEQQQTSQREEIHGLKFQIQELMKTVRRRDEEITGLRGQQNRIVTRAATPRSPRVQANSGSRAASPMPGGLGGRVGALRGNDFGA</sequence>
<feature type="region of interest" description="Disordered" evidence="2">
    <location>
        <begin position="21"/>
        <end position="50"/>
    </location>
</feature>
<name>A0A6G1G7C1_9PEZI</name>
<evidence type="ECO:0000313" key="5">
    <source>
        <dbReference type="RefSeq" id="XP_033535533.1"/>
    </source>
</evidence>
<reference evidence="3 5" key="1">
    <citation type="submission" date="2020-01" db="EMBL/GenBank/DDBJ databases">
        <authorList>
            <consortium name="DOE Joint Genome Institute"/>
            <person name="Haridas S."/>
            <person name="Albert R."/>
            <person name="Binder M."/>
            <person name="Bloem J."/>
            <person name="Labutti K."/>
            <person name="Salamov A."/>
            <person name="Andreopoulos B."/>
            <person name="Baker S.E."/>
            <person name="Barry K."/>
            <person name="Bills G."/>
            <person name="Bluhm B.H."/>
            <person name="Cannon C."/>
            <person name="Castanera R."/>
            <person name="Culley D.E."/>
            <person name="Daum C."/>
            <person name="Ezra D."/>
            <person name="Gonzalez J.B."/>
            <person name="Henrissat B."/>
            <person name="Kuo A."/>
            <person name="Liang C."/>
            <person name="Lipzen A."/>
            <person name="Lutzoni F."/>
            <person name="Magnuson J."/>
            <person name="Mondo S."/>
            <person name="Nolan M."/>
            <person name="Ohm R."/>
            <person name="Pangilinan J."/>
            <person name="Park H.-J."/>
            <person name="Ramirez L."/>
            <person name="Alfaro M."/>
            <person name="Sun H."/>
            <person name="Tritt A."/>
            <person name="Yoshinaga Y."/>
            <person name="Zwiers L.-H."/>
            <person name="Turgeon B.G."/>
            <person name="Goodwin S.B."/>
            <person name="Spatafora J.W."/>
            <person name="Crous P.W."/>
            <person name="Grigoriev I.V."/>
        </authorList>
    </citation>
    <scope>NUCLEOTIDE SEQUENCE</scope>
    <source>
        <strain evidence="3 5">CBS 781.70</strain>
    </source>
</reference>
<evidence type="ECO:0000256" key="1">
    <source>
        <dbReference type="SAM" id="Coils"/>
    </source>
</evidence>
<reference evidence="5" key="2">
    <citation type="submission" date="2020-04" db="EMBL/GenBank/DDBJ databases">
        <authorList>
            <consortium name="NCBI Genome Project"/>
        </authorList>
    </citation>
    <scope>NUCLEOTIDE SEQUENCE</scope>
    <source>
        <strain evidence="5">CBS 781.70</strain>
    </source>
</reference>
<keyword evidence="1" id="KW-0175">Coiled coil</keyword>
<protein>
    <submittedName>
        <fullName evidence="3 5">Uncharacterized protein</fullName>
    </submittedName>
</protein>
<dbReference type="EMBL" id="ML975154">
    <property type="protein sequence ID" value="KAF1813902.1"/>
    <property type="molecule type" value="Genomic_DNA"/>
</dbReference>
<feature type="compositionally biased region" description="Polar residues" evidence="2">
    <location>
        <begin position="255"/>
        <end position="264"/>
    </location>
</feature>
<feature type="compositionally biased region" description="Basic and acidic residues" evidence="2">
    <location>
        <begin position="697"/>
        <end position="707"/>
    </location>
</feature>
<proteinExistence type="predicted"/>
<dbReference type="AlphaFoldDB" id="A0A6G1G7C1"/>
<organism evidence="3">
    <name type="scientific">Eremomyces bilateralis CBS 781.70</name>
    <dbReference type="NCBI Taxonomy" id="1392243"/>
    <lineage>
        <taxon>Eukaryota</taxon>
        <taxon>Fungi</taxon>
        <taxon>Dikarya</taxon>
        <taxon>Ascomycota</taxon>
        <taxon>Pezizomycotina</taxon>
        <taxon>Dothideomycetes</taxon>
        <taxon>Dothideomycetes incertae sedis</taxon>
        <taxon>Eremomycetales</taxon>
        <taxon>Eremomycetaceae</taxon>
        <taxon>Eremomyces</taxon>
    </lineage>
</organism>
<evidence type="ECO:0000313" key="4">
    <source>
        <dbReference type="Proteomes" id="UP000504638"/>
    </source>
</evidence>
<dbReference type="OrthoDB" id="3928273at2759"/>
<gene>
    <name evidence="3 5" type="ORF">P152DRAFT_448283</name>
</gene>
<feature type="compositionally biased region" description="Low complexity" evidence="2">
    <location>
        <begin position="975"/>
        <end position="984"/>
    </location>
</feature>
<dbReference type="Proteomes" id="UP000504638">
    <property type="component" value="Unplaced"/>
</dbReference>
<feature type="compositionally biased region" description="Polar residues" evidence="2">
    <location>
        <begin position="708"/>
        <end position="720"/>
    </location>
</feature>
<keyword evidence="4" id="KW-1185">Reference proteome</keyword>
<dbReference type="RefSeq" id="XP_033535533.1">
    <property type="nucleotide sequence ID" value="XM_033678046.1"/>
</dbReference>
<feature type="compositionally biased region" description="Basic residues" evidence="2">
    <location>
        <begin position="34"/>
        <end position="43"/>
    </location>
</feature>
<evidence type="ECO:0000313" key="3">
    <source>
        <dbReference type="EMBL" id="KAF1813902.1"/>
    </source>
</evidence>
<reference evidence="5" key="3">
    <citation type="submission" date="2025-04" db="UniProtKB">
        <authorList>
            <consortium name="RefSeq"/>
        </authorList>
    </citation>
    <scope>IDENTIFICATION</scope>
    <source>
        <strain evidence="5">CBS 781.70</strain>
    </source>
</reference>
<feature type="compositionally biased region" description="Low complexity" evidence="2">
    <location>
        <begin position="221"/>
        <end position="235"/>
    </location>
</feature>
<feature type="region of interest" description="Disordered" evidence="2">
    <location>
        <begin position="255"/>
        <end position="356"/>
    </location>
</feature>
<feature type="region of interest" description="Disordered" evidence="2">
    <location>
        <begin position="696"/>
        <end position="730"/>
    </location>
</feature>